<dbReference type="Proteomes" id="UP000249282">
    <property type="component" value="Unassembled WGS sequence"/>
</dbReference>
<dbReference type="PANTHER" id="PTHR47894">
    <property type="entry name" value="HTH-TYPE TRANSCRIPTIONAL REGULATOR GADX"/>
    <property type="match status" value="1"/>
</dbReference>
<comment type="caution">
    <text evidence="3">The sequence shown here is derived from an EMBL/GenBank/DDBJ whole genome shotgun (WGS) entry which is preliminary data.</text>
</comment>
<dbReference type="GO" id="GO:0000976">
    <property type="term" value="F:transcription cis-regulatory region binding"/>
    <property type="evidence" value="ECO:0007669"/>
    <property type="project" value="TreeGrafter"/>
</dbReference>
<dbReference type="AlphaFoldDB" id="A0A2W5TDI0"/>
<evidence type="ECO:0000256" key="1">
    <source>
        <dbReference type="ARBA" id="ARBA00023125"/>
    </source>
</evidence>
<dbReference type="PANTHER" id="PTHR47894:SF4">
    <property type="entry name" value="HTH-TYPE TRANSCRIPTIONAL REGULATOR GADX"/>
    <property type="match status" value="1"/>
</dbReference>
<evidence type="ECO:0000259" key="2">
    <source>
        <dbReference type="Pfam" id="PF12625"/>
    </source>
</evidence>
<proteinExistence type="predicted"/>
<name>A0A2W5TDI0_ACIJO</name>
<dbReference type="EMBL" id="QFQJ01000002">
    <property type="protein sequence ID" value="PZQ93677.1"/>
    <property type="molecule type" value="Genomic_DNA"/>
</dbReference>
<feature type="domain" description="HTH-type transcriptional regulator AraC-type N-terminal" evidence="2">
    <location>
        <begin position="23"/>
        <end position="206"/>
    </location>
</feature>
<dbReference type="InterPro" id="IPR032687">
    <property type="entry name" value="AraC-type_N"/>
</dbReference>
<gene>
    <name evidence="3" type="ORF">DI542_00425</name>
</gene>
<dbReference type="GO" id="GO:0005829">
    <property type="term" value="C:cytosol"/>
    <property type="evidence" value="ECO:0007669"/>
    <property type="project" value="TreeGrafter"/>
</dbReference>
<protein>
    <submittedName>
        <fullName evidence="3">AraC family transcriptional regulator</fullName>
    </submittedName>
</protein>
<keyword evidence="1" id="KW-0238">DNA-binding</keyword>
<evidence type="ECO:0000313" key="3">
    <source>
        <dbReference type="EMBL" id="PZQ93677.1"/>
    </source>
</evidence>
<dbReference type="Pfam" id="PF12625">
    <property type="entry name" value="Arabinose_bd"/>
    <property type="match status" value="1"/>
</dbReference>
<dbReference type="GO" id="GO:0003700">
    <property type="term" value="F:DNA-binding transcription factor activity"/>
    <property type="evidence" value="ECO:0007669"/>
    <property type="project" value="TreeGrafter"/>
</dbReference>
<sequence>MTIMVHASGIRGYLEVMQDLNFDPKPLLAQHEITLEQIRQDDAWLDQKSVIDLYEHTAYLARCPDLGLRISKHQDISILGILGLIMQSASSMRGVIDYTSDFLFLHGPGLAISLKEQSSLFEDAIDVIFEIRINSYVPQRQTIDNCLGTTHCILKWLAAENYKLKAVSLPHMPLVSIKEYQRFFGAPILINQNRAALHLSRHTLDSQPHSTNPALREIAEDYIHRYFRNSAGKVSANVRKPSAFIYPHHVQIKYM</sequence>
<reference evidence="3 4" key="1">
    <citation type="submission" date="2017-11" db="EMBL/GenBank/DDBJ databases">
        <title>Infants hospitalized years apart are colonized by the same room-sourced microbial strains.</title>
        <authorList>
            <person name="Brooks B."/>
            <person name="Olm M.R."/>
            <person name="Firek B.A."/>
            <person name="Baker R."/>
            <person name="Thomas B.C."/>
            <person name="Morowitz M.J."/>
            <person name="Banfield J.F."/>
        </authorList>
    </citation>
    <scope>NUCLEOTIDE SEQUENCE [LARGE SCALE GENOMIC DNA]</scope>
    <source>
        <strain evidence="3">S2_003_000_R3_20</strain>
    </source>
</reference>
<accession>A0A2W5TDI0</accession>
<organism evidence="3 4">
    <name type="scientific">Acinetobacter johnsonii</name>
    <dbReference type="NCBI Taxonomy" id="40214"/>
    <lineage>
        <taxon>Bacteria</taxon>
        <taxon>Pseudomonadati</taxon>
        <taxon>Pseudomonadota</taxon>
        <taxon>Gammaproteobacteria</taxon>
        <taxon>Moraxellales</taxon>
        <taxon>Moraxellaceae</taxon>
        <taxon>Acinetobacter</taxon>
    </lineage>
</organism>
<evidence type="ECO:0000313" key="4">
    <source>
        <dbReference type="Proteomes" id="UP000249282"/>
    </source>
</evidence>